<dbReference type="SUPFAM" id="SSF55681">
    <property type="entry name" value="Class II aaRS and biotin synthetases"/>
    <property type="match status" value="1"/>
</dbReference>
<keyword evidence="11" id="KW-1185">Reference proteome</keyword>
<evidence type="ECO:0000313" key="12">
    <source>
        <dbReference type="Proteomes" id="UP000297725"/>
    </source>
</evidence>
<dbReference type="InterPro" id="IPR007214">
    <property type="entry name" value="YbaK/aa-tRNA-synth-assoc-dom"/>
</dbReference>
<dbReference type="EC" id="6.1.1.15" evidence="7"/>
<keyword evidence="1" id="KW-0963">Cytoplasm</keyword>
<dbReference type="Proteomes" id="UP000296883">
    <property type="component" value="Chromosome"/>
</dbReference>
<dbReference type="Pfam" id="PF04073">
    <property type="entry name" value="tRNA_edit"/>
    <property type="match status" value="1"/>
</dbReference>
<dbReference type="GO" id="GO:0005829">
    <property type="term" value="C:cytosol"/>
    <property type="evidence" value="ECO:0007669"/>
    <property type="project" value="TreeGrafter"/>
</dbReference>
<dbReference type="FunFam" id="3.40.50.800:FF:000011">
    <property type="entry name" value="Proline--tRNA ligase"/>
    <property type="match status" value="1"/>
</dbReference>
<dbReference type="Gene3D" id="3.30.930.10">
    <property type="entry name" value="Bira Bifunctional Protein, Domain 2"/>
    <property type="match status" value="2"/>
</dbReference>
<dbReference type="InterPro" id="IPR004500">
    <property type="entry name" value="Pro-tRNA-synth_IIa_bac-type"/>
</dbReference>
<dbReference type="Gene3D" id="3.40.50.800">
    <property type="entry name" value="Anticodon-binding domain"/>
    <property type="match status" value="1"/>
</dbReference>
<dbReference type="CDD" id="cd00861">
    <property type="entry name" value="ProRS_anticodon_short"/>
    <property type="match status" value="1"/>
</dbReference>
<dbReference type="InterPro" id="IPR036621">
    <property type="entry name" value="Anticodon-bd_dom_sf"/>
</dbReference>
<evidence type="ECO:0000256" key="1">
    <source>
        <dbReference type="ARBA" id="ARBA00022490"/>
    </source>
</evidence>
<dbReference type="GO" id="GO:0004827">
    <property type="term" value="F:proline-tRNA ligase activity"/>
    <property type="evidence" value="ECO:0007669"/>
    <property type="project" value="UniProtKB-UniRule"/>
</dbReference>
<evidence type="ECO:0000256" key="6">
    <source>
        <dbReference type="ARBA" id="ARBA00023146"/>
    </source>
</evidence>
<dbReference type="GO" id="GO:0006433">
    <property type="term" value="P:prolyl-tRNA aminoacylation"/>
    <property type="evidence" value="ECO:0007669"/>
    <property type="project" value="UniProtKB-UniRule"/>
</dbReference>
<evidence type="ECO:0000256" key="4">
    <source>
        <dbReference type="ARBA" id="ARBA00022840"/>
    </source>
</evidence>
<evidence type="ECO:0000259" key="8">
    <source>
        <dbReference type="PROSITE" id="PS50862"/>
    </source>
</evidence>
<dbReference type="InterPro" id="IPR036754">
    <property type="entry name" value="YbaK/aa-tRNA-synt-asso_dom_sf"/>
</dbReference>
<accession>A0A7Z1Y8I0</accession>
<evidence type="ECO:0000256" key="2">
    <source>
        <dbReference type="ARBA" id="ARBA00022598"/>
    </source>
</evidence>
<dbReference type="GO" id="GO:0140096">
    <property type="term" value="F:catalytic activity, acting on a protein"/>
    <property type="evidence" value="ECO:0007669"/>
    <property type="project" value="UniProtKB-ARBA"/>
</dbReference>
<dbReference type="EMBL" id="SRHU01000010">
    <property type="protein sequence ID" value="TFZ42531.1"/>
    <property type="molecule type" value="Genomic_DNA"/>
</dbReference>
<dbReference type="InterPro" id="IPR045864">
    <property type="entry name" value="aa-tRNA-synth_II/BPL/LPL"/>
</dbReference>
<proteinExistence type="predicted"/>
<accession>A0A4Z0DCA4</accession>
<evidence type="ECO:0000313" key="11">
    <source>
        <dbReference type="Proteomes" id="UP000296883"/>
    </source>
</evidence>
<dbReference type="AlphaFoldDB" id="A0A4Z0DCA4"/>
<evidence type="ECO:0000256" key="3">
    <source>
        <dbReference type="ARBA" id="ARBA00022741"/>
    </source>
</evidence>
<dbReference type="InterPro" id="IPR006195">
    <property type="entry name" value="aa-tRNA-synth_II"/>
</dbReference>
<dbReference type="GO" id="GO:0002161">
    <property type="term" value="F:aminoacyl-tRNA deacylase activity"/>
    <property type="evidence" value="ECO:0007669"/>
    <property type="project" value="InterPro"/>
</dbReference>
<dbReference type="PANTHER" id="PTHR42753:SF2">
    <property type="entry name" value="PROLINE--TRNA LIGASE"/>
    <property type="match status" value="1"/>
</dbReference>
<gene>
    <name evidence="10" type="ORF">E4031_03115</name>
    <name evidence="9" type="ORF">E4Z98_02185</name>
</gene>
<dbReference type="GO" id="GO:0016740">
    <property type="term" value="F:transferase activity"/>
    <property type="evidence" value="ECO:0007669"/>
    <property type="project" value="UniProtKB-ARBA"/>
</dbReference>
<dbReference type="RefSeq" id="WP_135253905.1">
    <property type="nucleotide sequence ID" value="NZ_CP038865.1"/>
</dbReference>
<dbReference type="NCBIfam" id="NF006625">
    <property type="entry name" value="PRK09194.1"/>
    <property type="match status" value="1"/>
</dbReference>
<dbReference type="SUPFAM" id="SSF52954">
    <property type="entry name" value="Class II aaRS ABD-related"/>
    <property type="match status" value="1"/>
</dbReference>
<dbReference type="PROSITE" id="PS50862">
    <property type="entry name" value="AA_TRNA_LIGASE_II"/>
    <property type="match status" value="1"/>
</dbReference>
<dbReference type="InterPro" id="IPR002314">
    <property type="entry name" value="aa-tRNA-synt_IIb"/>
</dbReference>
<dbReference type="Pfam" id="PF03129">
    <property type="entry name" value="HGTP_anticodon"/>
    <property type="match status" value="1"/>
</dbReference>
<keyword evidence="5" id="KW-0648">Protein biosynthesis</keyword>
<reference evidence="10 12" key="1">
    <citation type="submission" date="2019-03" db="EMBL/GenBank/DDBJ databases">
        <title>Vagococcus sp. was isolated fron gut of Carduelis flavirostris.</title>
        <authorList>
            <person name="Ge Y."/>
        </authorList>
    </citation>
    <scope>NUCLEOTIDE SEQUENCE [LARGE SCALE GENOMIC DNA]</scope>
    <source>
        <strain evidence="10 12">CF-210</strain>
    </source>
</reference>
<sequence length="569" mass="64639">MKQSSIFLPTLRENPSEAEILSHRLLLRAGYIRQVASGIYSYLPLAKRVMDRMNAIIHEELEQMEALEMQLPYLLPNRIVKESHRLETIEDKLFELHDRNEHSFVLSPSYEEAVLSLFTVEVTSYKKLPLILYTTQVVFIDEERPKYGLLKSREGIAQMSYSFHETEQDLLDSYQQMESMYRRILKRFGLEFRTLVSRFSDDLGADAKKFIALSDVGDQTVCFSSESDYIAQLELATSLYTPQLKRGTLAELEEIETPNIKTIKELSSFLSIAEEKVIKSILFMADEEPVLALVRGDYTVNEFKLKKLLNCKNLRAAEDQEVRQFTQTEVGYIGPVGLSDKLKIIADEYVQDIENGVVGANKTNFHFINVNLERDFSPTQFADIRIVKEGERSPDGEGTLIFTKGIEIGHIESLGSELSEQMDAQLIDRHGRTAPIQMAAYHLDISSLVAAVAEQTSDEKGLIWPKAIAPFDIHLLPIKVTDEHQWQLTVEVEELLQQAGYETLVDDRNESAGVKFNDSDLIGIPIRVTIGKKAIENVVEIKLRESGESIEVRKDELIATIDILKTSIL</sequence>
<keyword evidence="6" id="KW-0030">Aminoacyl-tRNA synthetase</keyword>
<evidence type="ECO:0000256" key="5">
    <source>
        <dbReference type="ARBA" id="ARBA00022917"/>
    </source>
</evidence>
<dbReference type="InterPro" id="IPR044140">
    <property type="entry name" value="ProRS_anticodon_short"/>
</dbReference>
<organism evidence="9 11">
    <name type="scientific">Vagococcus xieshaowenii</name>
    <dbReference type="NCBI Taxonomy" id="2562451"/>
    <lineage>
        <taxon>Bacteria</taxon>
        <taxon>Bacillati</taxon>
        <taxon>Bacillota</taxon>
        <taxon>Bacilli</taxon>
        <taxon>Lactobacillales</taxon>
        <taxon>Enterococcaceae</taxon>
        <taxon>Vagococcus</taxon>
    </lineage>
</organism>
<dbReference type="SUPFAM" id="SSF55826">
    <property type="entry name" value="YbaK/ProRS associated domain"/>
    <property type="match status" value="1"/>
</dbReference>
<dbReference type="EMBL" id="CP038865">
    <property type="protein sequence ID" value="QCA28178.1"/>
    <property type="molecule type" value="Genomic_DNA"/>
</dbReference>
<name>A0A4Z0DCA4_9ENTE</name>
<dbReference type="CDD" id="cd04334">
    <property type="entry name" value="ProRS-INS"/>
    <property type="match status" value="1"/>
</dbReference>
<reference evidence="9 11" key="2">
    <citation type="journal article" date="2020" name="Int. J. Syst. Evol. Microbiol.">
        <title>Vagococcus xieshaowenii sp. nov., isolated from snow finch (Montifringilla taczanowskii) cloacal content.</title>
        <authorList>
            <person name="Ge Y."/>
            <person name="Yang J."/>
            <person name="Lai X.H."/>
            <person name="Zhang G."/>
            <person name="Jin D."/>
            <person name="Lu S."/>
            <person name="Wang B."/>
            <person name="Huang Y."/>
            <person name="Huang Y."/>
            <person name="Ren Z."/>
            <person name="Zhang X."/>
            <person name="Xu J."/>
        </authorList>
    </citation>
    <scope>NUCLEOTIDE SEQUENCE [LARGE SCALE GENOMIC DNA]</scope>
    <source>
        <strain evidence="11">personal::cf-49</strain>
        <strain evidence="9">Personal::cf-49</strain>
    </source>
</reference>
<dbReference type="GO" id="GO:0005524">
    <property type="term" value="F:ATP binding"/>
    <property type="evidence" value="ECO:0007669"/>
    <property type="project" value="UniProtKB-KW"/>
</dbReference>
<keyword evidence="3" id="KW-0547">Nucleotide-binding</keyword>
<dbReference type="NCBIfam" id="TIGR00409">
    <property type="entry name" value="proS_fam_II"/>
    <property type="match status" value="1"/>
</dbReference>
<keyword evidence="4" id="KW-0067">ATP-binding</keyword>
<dbReference type="PANTHER" id="PTHR42753">
    <property type="entry name" value="MITOCHONDRIAL RIBOSOME PROTEIN L39/PROLYL-TRNA LIGASE FAMILY MEMBER"/>
    <property type="match status" value="1"/>
</dbReference>
<evidence type="ECO:0000313" key="9">
    <source>
        <dbReference type="EMBL" id="QCA28178.1"/>
    </source>
</evidence>
<dbReference type="OrthoDB" id="9809052at2"/>
<feature type="domain" description="Aminoacyl-transfer RNA synthetases class-II family profile" evidence="8">
    <location>
        <begin position="33"/>
        <end position="465"/>
    </location>
</feature>
<dbReference type="InterPro" id="IPR050062">
    <property type="entry name" value="Pro-tRNA_synthetase"/>
</dbReference>
<dbReference type="Proteomes" id="UP000297725">
    <property type="component" value="Unassembled WGS sequence"/>
</dbReference>
<dbReference type="Gene3D" id="3.90.960.10">
    <property type="entry name" value="YbaK/aminoacyl-tRNA synthetase-associated domain"/>
    <property type="match status" value="1"/>
</dbReference>
<evidence type="ECO:0000313" key="10">
    <source>
        <dbReference type="EMBL" id="TFZ42531.1"/>
    </source>
</evidence>
<dbReference type="InterPro" id="IPR004154">
    <property type="entry name" value="Anticodon-bd"/>
</dbReference>
<dbReference type="KEGG" id="vac:E4Z98_02185"/>
<protein>
    <recommendedName>
        <fullName evidence="7">Proline--tRNA ligase</fullName>
        <ecNumber evidence="7">6.1.1.15</ecNumber>
    </recommendedName>
</protein>
<keyword evidence="2 9" id="KW-0436">Ligase</keyword>
<evidence type="ECO:0000256" key="7">
    <source>
        <dbReference type="NCBIfam" id="TIGR00409"/>
    </source>
</evidence>
<dbReference type="Pfam" id="PF00587">
    <property type="entry name" value="tRNA-synt_2b"/>
    <property type="match status" value="1"/>
</dbReference>